<dbReference type="OrthoDB" id="4400538at2759"/>
<reference evidence="2" key="1">
    <citation type="submission" date="2022-10" db="EMBL/GenBank/DDBJ databases">
        <title>Tapping the CABI collections for fungal endophytes: first genome assemblies for Collariella, Neodidymelliopsis, Ascochyta clinopodiicola, Didymella pomorum, Didymosphaeria variabile, Neocosmospora piperis and Neocucurbitaria cava.</title>
        <authorList>
            <person name="Hill R."/>
        </authorList>
    </citation>
    <scope>NUCLEOTIDE SEQUENCE</scope>
    <source>
        <strain evidence="2">IMI 360193</strain>
    </source>
</reference>
<evidence type="ECO:0000313" key="3">
    <source>
        <dbReference type="Proteomes" id="UP001140562"/>
    </source>
</evidence>
<dbReference type="SUPFAM" id="SSF81383">
    <property type="entry name" value="F-box domain"/>
    <property type="match status" value="1"/>
</dbReference>
<feature type="domain" description="F-box" evidence="1">
    <location>
        <begin position="92"/>
        <end position="136"/>
    </location>
</feature>
<accession>A0A9W8WS48</accession>
<sequence length="193" mass="21845">MALSTHALASIRRYSTSLPRDPHYRLKATLATGYVVSALALPFVPPLLETRRAKADGSYLTRMCIARVSSISALDELSTIMASTLLGSIDHRLPNELTLAVVQQLASDNRTLCTLAQTCRGFQHLAEEHIYKTIKLRSVKDLQRIITAFIARPERVRAVHTLKILYRHNENLHVSLERRKKFNECVAQMINLR</sequence>
<evidence type="ECO:0000313" key="2">
    <source>
        <dbReference type="EMBL" id="KAJ4331767.1"/>
    </source>
</evidence>
<proteinExistence type="predicted"/>
<protein>
    <recommendedName>
        <fullName evidence="1">F-box domain-containing protein</fullName>
    </recommendedName>
</protein>
<dbReference type="InterPro" id="IPR001810">
    <property type="entry name" value="F-box_dom"/>
</dbReference>
<comment type="caution">
    <text evidence="2">The sequence shown here is derived from an EMBL/GenBank/DDBJ whole genome shotgun (WGS) entry which is preliminary data.</text>
</comment>
<dbReference type="InterPro" id="IPR036047">
    <property type="entry name" value="F-box-like_dom_sf"/>
</dbReference>
<organism evidence="2 3">
    <name type="scientific">Didymella glomerata</name>
    <dbReference type="NCBI Taxonomy" id="749621"/>
    <lineage>
        <taxon>Eukaryota</taxon>
        <taxon>Fungi</taxon>
        <taxon>Dikarya</taxon>
        <taxon>Ascomycota</taxon>
        <taxon>Pezizomycotina</taxon>
        <taxon>Dothideomycetes</taxon>
        <taxon>Pleosporomycetidae</taxon>
        <taxon>Pleosporales</taxon>
        <taxon>Pleosporineae</taxon>
        <taxon>Didymellaceae</taxon>
        <taxon>Didymella</taxon>
    </lineage>
</organism>
<evidence type="ECO:0000259" key="1">
    <source>
        <dbReference type="Pfam" id="PF12937"/>
    </source>
</evidence>
<dbReference type="Proteomes" id="UP001140562">
    <property type="component" value="Unassembled WGS sequence"/>
</dbReference>
<dbReference type="Pfam" id="PF12937">
    <property type="entry name" value="F-box-like"/>
    <property type="match status" value="1"/>
</dbReference>
<keyword evidence="3" id="KW-1185">Reference proteome</keyword>
<name>A0A9W8WS48_9PLEO</name>
<dbReference type="AlphaFoldDB" id="A0A9W8WS48"/>
<gene>
    <name evidence="2" type="ORF">N0V87_008878</name>
</gene>
<dbReference type="EMBL" id="JAPEUV010000138">
    <property type="protein sequence ID" value="KAJ4331767.1"/>
    <property type="molecule type" value="Genomic_DNA"/>
</dbReference>